<keyword evidence="2" id="KW-1185">Reference proteome</keyword>
<sequence length="213" mass="22907">MRPSSAHKSHRHAKRELLYTAVREAMIRAGVLSASYKFKVLSLDPRGEQFMVMMDLSQEFGGHVERLAEIEVMIAQSAKSRYNIRVTAVYWRLNELVSVARPAGAPQASQRPTPLRHAGAALAAAALPELAMAALKPSPVVHRYEPIQADEVAAFKQALAAASAQGVSVAEGGAPSRSAPRSYTLLTGFEDTEMPDSPALVPALSATQYGDLN</sequence>
<dbReference type="EMBL" id="BMIG01000002">
    <property type="protein sequence ID" value="GGA89366.1"/>
    <property type="molecule type" value="Genomic_DNA"/>
</dbReference>
<dbReference type="Proteomes" id="UP000620596">
    <property type="component" value="Unassembled WGS sequence"/>
</dbReference>
<evidence type="ECO:0000313" key="2">
    <source>
        <dbReference type="Proteomes" id="UP000620596"/>
    </source>
</evidence>
<organism evidence="1 2">
    <name type="scientific">Polaromonas eurypsychrophila</name>
    <dbReference type="NCBI Taxonomy" id="1614635"/>
    <lineage>
        <taxon>Bacteria</taxon>
        <taxon>Pseudomonadati</taxon>
        <taxon>Pseudomonadota</taxon>
        <taxon>Betaproteobacteria</taxon>
        <taxon>Burkholderiales</taxon>
        <taxon>Comamonadaceae</taxon>
        <taxon>Polaromonas</taxon>
    </lineage>
</organism>
<name>A0A916SB16_9BURK</name>
<reference evidence="1" key="2">
    <citation type="submission" date="2020-09" db="EMBL/GenBank/DDBJ databases">
        <authorList>
            <person name="Sun Q."/>
            <person name="Zhou Y."/>
        </authorList>
    </citation>
    <scope>NUCLEOTIDE SEQUENCE</scope>
    <source>
        <strain evidence="1">CGMCC 1.15322</strain>
    </source>
</reference>
<gene>
    <name evidence="1" type="ORF">GCM10011496_07720</name>
</gene>
<comment type="caution">
    <text evidence="1">The sequence shown here is derived from an EMBL/GenBank/DDBJ whole genome shotgun (WGS) entry which is preliminary data.</text>
</comment>
<evidence type="ECO:0000313" key="1">
    <source>
        <dbReference type="EMBL" id="GGA89366.1"/>
    </source>
</evidence>
<reference evidence="1" key="1">
    <citation type="journal article" date="2014" name="Int. J. Syst. Evol. Microbiol.">
        <title>Complete genome sequence of Corynebacterium casei LMG S-19264T (=DSM 44701T), isolated from a smear-ripened cheese.</title>
        <authorList>
            <consortium name="US DOE Joint Genome Institute (JGI-PGF)"/>
            <person name="Walter F."/>
            <person name="Albersmeier A."/>
            <person name="Kalinowski J."/>
            <person name="Ruckert C."/>
        </authorList>
    </citation>
    <scope>NUCLEOTIDE SEQUENCE</scope>
    <source>
        <strain evidence="1">CGMCC 1.15322</strain>
    </source>
</reference>
<proteinExistence type="predicted"/>
<dbReference type="AlphaFoldDB" id="A0A916SB16"/>
<protein>
    <submittedName>
        <fullName evidence="1">Uncharacterized protein</fullName>
    </submittedName>
</protein>
<accession>A0A916SB16</accession>